<evidence type="ECO:0000256" key="1">
    <source>
        <dbReference type="ARBA" id="ARBA00022679"/>
    </source>
</evidence>
<dbReference type="AlphaFoldDB" id="A0AAD7GDE2"/>
<dbReference type="PANTHER" id="PTHR31642:SF310">
    <property type="entry name" value="FATTY ALCOHOL:CAFFEOYL-COA ACYLTRANSFERASE"/>
    <property type="match status" value="1"/>
</dbReference>
<dbReference type="Proteomes" id="UP001221757">
    <property type="component" value="Unassembled WGS sequence"/>
</dbReference>
<dbReference type="Pfam" id="PF02458">
    <property type="entry name" value="Transferase"/>
    <property type="match status" value="1"/>
</dbReference>
<evidence type="ECO:0000313" key="2">
    <source>
        <dbReference type="EMBL" id="KAJ7681207.1"/>
    </source>
</evidence>
<proteinExistence type="predicted"/>
<reference evidence="2" key="1">
    <citation type="submission" date="2023-03" db="EMBL/GenBank/DDBJ databases">
        <title>Massive genome expansion in bonnet fungi (Mycena s.s.) driven by repeated elements and novel gene families across ecological guilds.</title>
        <authorList>
            <consortium name="Lawrence Berkeley National Laboratory"/>
            <person name="Harder C.B."/>
            <person name="Miyauchi S."/>
            <person name="Viragh M."/>
            <person name="Kuo A."/>
            <person name="Thoen E."/>
            <person name="Andreopoulos B."/>
            <person name="Lu D."/>
            <person name="Skrede I."/>
            <person name="Drula E."/>
            <person name="Henrissat B."/>
            <person name="Morin E."/>
            <person name="Kohler A."/>
            <person name="Barry K."/>
            <person name="LaButti K."/>
            <person name="Morin E."/>
            <person name="Salamov A."/>
            <person name="Lipzen A."/>
            <person name="Mereny Z."/>
            <person name="Hegedus B."/>
            <person name="Baldrian P."/>
            <person name="Stursova M."/>
            <person name="Weitz H."/>
            <person name="Taylor A."/>
            <person name="Grigoriev I.V."/>
            <person name="Nagy L.G."/>
            <person name="Martin F."/>
            <person name="Kauserud H."/>
        </authorList>
    </citation>
    <scope>NUCLEOTIDE SEQUENCE</scope>
    <source>
        <strain evidence="2">CBHHK067</strain>
    </source>
</reference>
<dbReference type="InterPro" id="IPR050317">
    <property type="entry name" value="Plant_Fungal_Acyltransferase"/>
</dbReference>
<gene>
    <name evidence="2" type="ORF">B0H17DRAFT_1333797</name>
</gene>
<organism evidence="2 3">
    <name type="scientific">Mycena rosella</name>
    <name type="common">Pink bonnet</name>
    <name type="synonym">Agaricus rosellus</name>
    <dbReference type="NCBI Taxonomy" id="1033263"/>
    <lineage>
        <taxon>Eukaryota</taxon>
        <taxon>Fungi</taxon>
        <taxon>Dikarya</taxon>
        <taxon>Basidiomycota</taxon>
        <taxon>Agaricomycotina</taxon>
        <taxon>Agaricomycetes</taxon>
        <taxon>Agaricomycetidae</taxon>
        <taxon>Agaricales</taxon>
        <taxon>Marasmiineae</taxon>
        <taxon>Mycenaceae</taxon>
        <taxon>Mycena</taxon>
    </lineage>
</organism>
<protein>
    <submittedName>
        <fullName evidence="2">Uncharacterized protein</fullName>
    </submittedName>
</protein>
<dbReference type="EMBL" id="JARKIE010000121">
    <property type="protein sequence ID" value="KAJ7681207.1"/>
    <property type="molecule type" value="Genomic_DNA"/>
</dbReference>
<dbReference type="PANTHER" id="PTHR31642">
    <property type="entry name" value="TRICHOTHECENE 3-O-ACETYLTRANSFERASE"/>
    <property type="match status" value="1"/>
</dbReference>
<dbReference type="GO" id="GO:0016747">
    <property type="term" value="F:acyltransferase activity, transferring groups other than amino-acyl groups"/>
    <property type="evidence" value="ECO:0007669"/>
    <property type="project" value="TreeGrafter"/>
</dbReference>
<evidence type="ECO:0000313" key="3">
    <source>
        <dbReference type="Proteomes" id="UP001221757"/>
    </source>
</evidence>
<dbReference type="InterPro" id="IPR023213">
    <property type="entry name" value="CAT-like_dom_sf"/>
</dbReference>
<keyword evidence="1" id="KW-0808">Transferase</keyword>
<sequence length="334" mass="35090">MDPLQRHGLLSTSSTTEVARQNFEHKAVIHRVLAVAYGSPTDPGVEFVVASSSADVATLFPSVEARTSGVGAFDASSPGAFDASSPGAFDASSLAALDLLPNDLALTLPPHTTGSEPFAALPSLIVQVISFQCGGAVIALRSSHTLADAQALTGFVNDWAAVHRALLQILPLPVPVPVFSPATLNSAAGDIDAASPHPEVFNIAREWASKVDVLFPVGWMEVPPHLAALTDIEHGQSLGKTRISCRSRTCDPSSSARRLTPPLSPCSLGSLVMLARAEGTSTMSLAELARTIRGTVEQFTPARVAVLLHEMAFDVDAPWMWGAFLGRQNTIVTS</sequence>
<dbReference type="Gene3D" id="3.30.559.10">
    <property type="entry name" value="Chloramphenicol acetyltransferase-like domain"/>
    <property type="match status" value="2"/>
</dbReference>
<keyword evidence="3" id="KW-1185">Reference proteome</keyword>
<accession>A0AAD7GDE2</accession>
<comment type="caution">
    <text evidence="2">The sequence shown here is derived from an EMBL/GenBank/DDBJ whole genome shotgun (WGS) entry which is preliminary data.</text>
</comment>
<name>A0AAD7GDE2_MYCRO</name>